<dbReference type="AlphaFoldDB" id="A0A4Z2FFA4"/>
<protein>
    <submittedName>
        <fullName evidence="4">IQ motif and SEC7 domain-containing protein 3</fullName>
    </submittedName>
</protein>
<evidence type="ECO:0000256" key="2">
    <source>
        <dbReference type="ARBA" id="ARBA00022490"/>
    </source>
</evidence>
<dbReference type="InterPro" id="IPR011993">
    <property type="entry name" value="PH-like_dom_sf"/>
</dbReference>
<reference evidence="4 5" key="1">
    <citation type="submission" date="2019-03" db="EMBL/GenBank/DDBJ databases">
        <title>First draft genome of Liparis tanakae, snailfish: a comprehensive survey of snailfish specific genes.</title>
        <authorList>
            <person name="Kim W."/>
            <person name="Song I."/>
            <person name="Jeong J.-H."/>
            <person name="Kim D."/>
            <person name="Kim S."/>
            <person name="Ryu S."/>
            <person name="Song J.Y."/>
            <person name="Lee S.K."/>
        </authorList>
    </citation>
    <scope>NUCLEOTIDE SEQUENCE [LARGE SCALE GENOMIC DNA]</scope>
    <source>
        <tissue evidence="4">Muscle</tissue>
    </source>
</reference>
<dbReference type="SUPFAM" id="SSF50729">
    <property type="entry name" value="PH domain-like"/>
    <property type="match status" value="1"/>
</dbReference>
<proteinExistence type="predicted"/>
<dbReference type="OrthoDB" id="430364at2759"/>
<gene>
    <name evidence="4" type="primary">Iqsec3_0</name>
    <name evidence="4" type="ORF">EYF80_050252</name>
</gene>
<dbReference type="Pfam" id="PF16453">
    <property type="entry name" value="IQ_SEC7_PH"/>
    <property type="match status" value="1"/>
</dbReference>
<dbReference type="Gene3D" id="2.30.29.30">
    <property type="entry name" value="Pleckstrin-homology domain (PH domain)/Phosphotyrosine-binding domain (PTB)"/>
    <property type="match status" value="1"/>
</dbReference>
<sequence>MVVGIYERIQLRELRSNEDHVTYVSKVEQSIVGMKTVLSVPHRRLVCCSRLFEVTDVNKAQKQAAHQREVFLFNDLIVILKLCPKKKSSAAYTFCKAMGLLGMQFHLFENEYKKQVLNFCAQSAEELLKFVEDLKESISEVSEMEQIRIECKRLTF</sequence>
<dbReference type="EMBL" id="SRLO01001268">
    <property type="protein sequence ID" value="TNN39570.1"/>
    <property type="molecule type" value="Genomic_DNA"/>
</dbReference>
<accession>A0A4Z2FFA4</accession>
<name>A0A4Z2FFA4_9TELE</name>
<evidence type="ECO:0000313" key="5">
    <source>
        <dbReference type="Proteomes" id="UP000314294"/>
    </source>
</evidence>
<feature type="domain" description="IQ motif and SEC7" evidence="3">
    <location>
        <begin position="34"/>
        <end position="151"/>
    </location>
</feature>
<dbReference type="GO" id="GO:0005737">
    <property type="term" value="C:cytoplasm"/>
    <property type="evidence" value="ECO:0007669"/>
    <property type="project" value="UniProtKB-SubCell"/>
</dbReference>
<dbReference type="PANTHER" id="PTHR10663">
    <property type="entry name" value="GUANYL-NUCLEOTIDE EXCHANGE FACTOR"/>
    <property type="match status" value="1"/>
</dbReference>
<evidence type="ECO:0000259" key="3">
    <source>
        <dbReference type="Pfam" id="PF16453"/>
    </source>
</evidence>
<dbReference type="InterPro" id="IPR033742">
    <property type="entry name" value="IQSEC_PH"/>
</dbReference>
<dbReference type="PANTHER" id="PTHR10663:SF318">
    <property type="entry name" value="IQ MOTIF AND SEC7 DOMAIN-CONTAINING PROTEIN 3"/>
    <property type="match status" value="1"/>
</dbReference>
<dbReference type="GO" id="GO:0030036">
    <property type="term" value="P:actin cytoskeleton organization"/>
    <property type="evidence" value="ECO:0007669"/>
    <property type="project" value="TreeGrafter"/>
</dbReference>
<comment type="subcellular location">
    <subcellularLocation>
        <location evidence="1">Cytoplasm</location>
    </subcellularLocation>
</comment>
<comment type="caution">
    <text evidence="4">The sequence shown here is derived from an EMBL/GenBank/DDBJ whole genome shotgun (WGS) entry which is preliminary data.</text>
</comment>
<evidence type="ECO:0000256" key="1">
    <source>
        <dbReference type="ARBA" id="ARBA00004496"/>
    </source>
</evidence>
<dbReference type="Proteomes" id="UP000314294">
    <property type="component" value="Unassembled WGS sequence"/>
</dbReference>
<organism evidence="4 5">
    <name type="scientific">Liparis tanakae</name>
    <name type="common">Tanaka's snailfish</name>
    <dbReference type="NCBI Taxonomy" id="230148"/>
    <lineage>
        <taxon>Eukaryota</taxon>
        <taxon>Metazoa</taxon>
        <taxon>Chordata</taxon>
        <taxon>Craniata</taxon>
        <taxon>Vertebrata</taxon>
        <taxon>Euteleostomi</taxon>
        <taxon>Actinopterygii</taxon>
        <taxon>Neopterygii</taxon>
        <taxon>Teleostei</taxon>
        <taxon>Neoteleostei</taxon>
        <taxon>Acanthomorphata</taxon>
        <taxon>Eupercaria</taxon>
        <taxon>Perciformes</taxon>
        <taxon>Cottioidei</taxon>
        <taxon>Cottales</taxon>
        <taxon>Liparidae</taxon>
        <taxon>Liparis</taxon>
    </lineage>
</organism>
<keyword evidence="2" id="KW-0963">Cytoplasm</keyword>
<keyword evidence="5" id="KW-1185">Reference proteome</keyword>
<evidence type="ECO:0000313" key="4">
    <source>
        <dbReference type="EMBL" id="TNN39570.1"/>
    </source>
</evidence>